<evidence type="ECO:0008006" key="3">
    <source>
        <dbReference type="Google" id="ProtNLM"/>
    </source>
</evidence>
<evidence type="ECO:0000313" key="1">
    <source>
        <dbReference type="EMBL" id="MBK0378898.1"/>
    </source>
</evidence>
<dbReference type="Proteomes" id="UP000613193">
    <property type="component" value="Unassembled WGS sequence"/>
</dbReference>
<dbReference type="AlphaFoldDB" id="A0A934PTU9"/>
<sequence>MKLSRAEMKNVMGGLRPGDGGVTCTWTWAGGSECASGTTVQSCSDTVENCQTGADNNCDNNDCCTDVDCR</sequence>
<accession>A0A934PTU9</accession>
<reference evidence="1" key="1">
    <citation type="submission" date="2020-12" db="EMBL/GenBank/DDBJ databases">
        <title>Bacterial novel species Mucilaginibacter sp. SD-g isolated from soil.</title>
        <authorList>
            <person name="Jung H.-Y."/>
        </authorList>
    </citation>
    <scope>NUCLEOTIDE SEQUENCE</scope>
    <source>
        <strain evidence="1">SD-g</strain>
    </source>
</reference>
<keyword evidence="2" id="KW-1185">Reference proteome</keyword>
<comment type="caution">
    <text evidence="1">The sequence shown here is derived from an EMBL/GenBank/DDBJ whole genome shotgun (WGS) entry which is preliminary data.</text>
</comment>
<organism evidence="1 2">
    <name type="scientific">Mucilaginibacter segetis</name>
    <dbReference type="NCBI Taxonomy" id="2793071"/>
    <lineage>
        <taxon>Bacteria</taxon>
        <taxon>Pseudomonadati</taxon>
        <taxon>Bacteroidota</taxon>
        <taxon>Sphingobacteriia</taxon>
        <taxon>Sphingobacteriales</taxon>
        <taxon>Sphingobacteriaceae</taxon>
        <taxon>Mucilaginibacter</taxon>
    </lineage>
</organism>
<proteinExistence type="predicted"/>
<protein>
    <recommendedName>
        <fullName evidence="3">Natural product</fullName>
    </recommendedName>
</protein>
<evidence type="ECO:0000313" key="2">
    <source>
        <dbReference type="Proteomes" id="UP000613193"/>
    </source>
</evidence>
<dbReference type="EMBL" id="JAEHFW010000001">
    <property type="protein sequence ID" value="MBK0378898.1"/>
    <property type="molecule type" value="Genomic_DNA"/>
</dbReference>
<name>A0A934PTU9_9SPHI</name>
<gene>
    <name evidence="1" type="ORF">I5M19_06245</name>
</gene>
<dbReference type="RefSeq" id="WP_200065345.1">
    <property type="nucleotide sequence ID" value="NZ_JAEHFW010000001.1"/>
</dbReference>